<keyword evidence="4" id="KW-1185">Reference proteome</keyword>
<sequence>MAAAAAAPTAPTALARGPLPSSSPLTYPAPVSPFAKSAAQYLVDNDKHFDGLAVGALVFSPTERILLVQRAAHDSMPNRWETPGGAADPEDATLLDAAARELWEESGLVARRVTRVVSEGEGRAPGQVFTNRTGSKILCRFSFEVEVEGWEGVSLDPAEHQDYVWATEEEVRAGRAEGREIVFTNRGMMALVLEGFRLRKEENGGKEEEPAGEEGERGREVLQG</sequence>
<gene>
    <name evidence="3" type="ORF">DNG_05761</name>
</gene>
<proteinExistence type="predicted"/>
<dbReference type="AlphaFoldDB" id="A0AAE8MYS9"/>
<protein>
    <recommendedName>
        <fullName evidence="2">Nudix hydrolase domain-containing protein</fullName>
    </recommendedName>
</protein>
<dbReference type="SUPFAM" id="SSF55811">
    <property type="entry name" value="Nudix"/>
    <property type="match status" value="1"/>
</dbReference>
<evidence type="ECO:0000259" key="2">
    <source>
        <dbReference type="PROSITE" id="PS51462"/>
    </source>
</evidence>
<organism evidence="3 4">
    <name type="scientific">Cephalotrichum gorgonifer</name>
    <dbReference type="NCBI Taxonomy" id="2041049"/>
    <lineage>
        <taxon>Eukaryota</taxon>
        <taxon>Fungi</taxon>
        <taxon>Dikarya</taxon>
        <taxon>Ascomycota</taxon>
        <taxon>Pezizomycotina</taxon>
        <taxon>Sordariomycetes</taxon>
        <taxon>Hypocreomycetidae</taxon>
        <taxon>Microascales</taxon>
        <taxon>Microascaceae</taxon>
        <taxon>Cephalotrichum</taxon>
    </lineage>
</organism>
<dbReference type="PROSITE" id="PS51462">
    <property type="entry name" value="NUDIX"/>
    <property type="match status" value="1"/>
</dbReference>
<evidence type="ECO:0000256" key="1">
    <source>
        <dbReference type="SAM" id="MobiDB-lite"/>
    </source>
</evidence>
<comment type="caution">
    <text evidence="3">The sequence shown here is derived from an EMBL/GenBank/DDBJ whole genome shotgun (WGS) entry which is preliminary data.</text>
</comment>
<dbReference type="InterPro" id="IPR015797">
    <property type="entry name" value="NUDIX_hydrolase-like_dom_sf"/>
</dbReference>
<dbReference type="CDD" id="cd02883">
    <property type="entry name" value="NUDIX_Hydrolase"/>
    <property type="match status" value="1"/>
</dbReference>
<evidence type="ECO:0000313" key="4">
    <source>
        <dbReference type="Proteomes" id="UP001187682"/>
    </source>
</evidence>
<dbReference type="InterPro" id="IPR000086">
    <property type="entry name" value="NUDIX_hydrolase_dom"/>
</dbReference>
<accession>A0AAE8MYS9</accession>
<dbReference type="EMBL" id="ONZQ02000007">
    <property type="protein sequence ID" value="SPO03080.1"/>
    <property type="molecule type" value="Genomic_DNA"/>
</dbReference>
<dbReference type="PANTHER" id="PTHR43736">
    <property type="entry name" value="ADP-RIBOSE PYROPHOSPHATASE"/>
    <property type="match status" value="1"/>
</dbReference>
<feature type="region of interest" description="Disordered" evidence="1">
    <location>
        <begin position="201"/>
        <end position="224"/>
    </location>
</feature>
<reference evidence="3" key="1">
    <citation type="submission" date="2018-03" db="EMBL/GenBank/DDBJ databases">
        <authorList>
            <person name="Guldener U."/>
        </authorList>
    </citation>
    <scope>NUCLEOTIDE SEQUENCE</scope>
</reference>
<dbReference type="PANTHER" id="PTHR43736:SF1">
    <property type="entry name" value="DIHYDRONEOPTERIN TRIPHOSPHATE DIPHOSPHATASE"/>
    <property type="match status" value="1"/>
</dbReference>
<name>A0AAE8MYS9_9PEZI</name>
<dbReference type="Pfam" id="PF00293">
    <property type="entry name" value="NUDIX"/>
    <property type="match status" value="1"/>
</dbReference>
<feature type="domain" description="Nudix hydrolase" evidence="2">
    <location>
        <begin position="49"/>
        <end position="189"/>
    </location>
</feature>
<dbReference type="Proteomes" id="UP001187682">
    <property type="component" value="Unassembled WGS sequence"/>
</dbReference>
<dbReference type="Gene3D" id="3.90.79.10">
    <property type="entry name" value="Nucleoside Triphosphate Pyrophosphohydrolase"/>
    <property type="match status" value="1"/>
</dbReference>
<evidence type="ECO:0000313" key="3">
    <source>
        <dbReference type="EMBL" id="SPO03080.1"/>
    </source>
</evidence>